<keyword evidence="3" id="KW-1185">Reference proteome</keyword>
<dbReference type="AlphaFoldDB" id="A0AAD6XT39"/>
<reference evidence="2" key="1">
    <citation type="submission" date="2023-03" db="EMBL/GenBank/DDBJ databases">
        <title>Massive genome expansion in bonnet fungi (Mycena s.s.) driven by repeated elements and novel gene families across ecological guilds.</title>
        <authorList>
            <consortium name="Lawrence Berkeley National Laboratory"/>
            <person name="Harder C.B."/>
            <person name="Miyauchi S."/>
            <person name="Viragh M."/>
            <person name="Kuo A."/>
            <person name="Thoen E."/>
            <person name="Andreopoulos B."/>
            <person name="Lu D."/>
            <person name="Skrede I."/>
            <person name="Drula E."/>
            <person name="Henrissat B."/>
            <person name="Morin E."/>
            <person name="Kohler A."/>
            <person name="Barry K."/>
            <person name="LaButti K."/>
            <person name="Morin E."/>
            <person name="Salamov A."/>
            <person name="Lipzen A."/>
            <person name="Mereny Z."/>
            <person name="Hegedus B."/>
            <person name="Baldrian P."/>
            <person name="Stursova M."/>
            <person name="Weitz H."/>
            <person name="Taylor A."/>
            <person name="Grigoriev I.V."/>
            <person name="Nagy L.G."/>
            <person name="Martin F."/>
            <person name="Kauserud H."/>
        </authorList>
    </citation>
    <scope>NUCLEOTIDE SEQUENCE</scope>
    <source>
        <strain evidence="2">CBHHK173m</strain>
    </source>
</reference>
<evidence type="ECO:0000313" key="3">
    <source>
        <dbReference type="Proteomes" id="UP001222325"/>
    </source>
</evidence>
<feature type="compositionally biased region" description="Low complexity" evidence="1">
    <location>
        <begin position="232"/>
        <end position="241"/>
    </location>
</feature>
<accession>A0AAD6XT39</accession>
<name>A0AAD6XT39_9AGAR</name>
<feature type="region of interest" description="Disordered" evidence="1">
    <location>
        <begin position="116"/>
        <end position="155"/>
    </location>
</feature>
<comment type="caution">
    <text evidence="2">The sequence shown here is derived from an EMBL/GenBank/DDBJ whole genome shotgun (WGS) entry which is preliminary data.</text>
</comment>
<dbReference type="Proteomes" id="UP001222325">
    <property type="component" value="Unassembled WGS sequence"/>
</dbReference>
<organism evidence="2 3">
    <name type="scientific">Mycena belliarum</name>
    <dbReference type="NCBI Taxonomy" id="1033014"/>
    <lineage>
        <taxon>Eukaryota</taxon>
        <taxon>Fungi</taxon>
        <taxon>Dikarya</taxon>
        <taxon>Basidiomycota</taxon>
        <taxon>Agaricomycotina</taxon>
        <taxon>Agaricomycetes</taxon>
        <taxon>Agaricomycetidae</taxon>
        <taxon>Agaricales</taxon>
        <taxon>Marasmiineae</taxon>
        <taxon>Mycenaceae</taxon>
        <taxon>Mycena</taxon>
    </lineage>
</organism>
<sequence>MRTLNIQRRTRPRRLPMSHLRSPCYLLAMHLWTPGGYGVSAHDPFGRSYADGVGVDLKQMETSVLLLSGRRLSGAALSSFDPKCAFPAIGGSRVVRVPVEDAMIVRAVLPRHVGRFRRPSHLPHPPGGCKRHGSAYRGPGLRRSAQDPGVLLPAYRPVPRLPPTVDLNRWPRHARLPRPSHVLKLPSRGGSGRARPVARPYIGHSDVLGGPRVLRELRTHGEKERPDDNSTDDSSFLPSSSGVFQERCRSCLRSTTLAYHDHDDVDARRRCISSFPVRRPALRGTACSGRRRRMSSEELGAHVSRRASAVGAMV</sequence>
<evidence type="ECO:0000256" key="1">
    <source>
        <dbReference type="SAM" id="MobiDB-lite"/>
    </source>
</evidence>
<gene>
    <name evidence="2" type="ORF">B0H15DRAFT_832141</name>
</gene>
<proteinExistence type="predicted"/>
<feature type="compositionally biased region" description="Basic and acidic residues" evidence="1">
    <location>
        <begin position="213"/>
        <end position="228"/>
    </location>
</feature>
<protein>
    <submittedName>
        <fullName evidence="2">Uncharacterized protein</fullName>
    </submittedName>
</protein>
<feature type="region of interest" description="Disordered" evidence="1">
    <location>
        <begin position="181"/>
        <end position="241"/>
    </location>
</feature>
<evidence type="ECO:0000313" key="2">
    <source>
        <dbReference type="EMBL" id="KAJ7093387.1"/>
    </source>
</evidence>
<dbReference type="EMBL" id="JARJCN010000016">
    <property type="protein sequence ID" value="KAJ7093387.1"/>
    <property type="molecule type" value="Genomic_DNA"/>
</dbReference>